<dbReference type="AlphaFoldDB" id="A0A423VH08"/>
<organism evidence="4 5">
    <name type="scientific">Cytospora schulzeri</name>
    <dbReference type="NCBI Taxonomy" id="448051"/>
    <lineage>
        <taxon>Eukaryota</taxon>
        <taxon>Fungi</taxon>
        <taxon>Dikarya</taxon>
        <taxon>Ascomycota</taxon>
        <taxon>Pezizomycotina</taxon>
        <taxon>Sordariomycetes</taxon>
        <taxon>Sordariomycetidae</taxon>
        <taxon>Diaporthales</taxon>
        <taxon>Cytosporaceae</taxon>
        <taxon>Cytospora</taxon>
    </lineage>
</organism>
<feature type="region of interest" description="Disordered" evidence="1">
    <location>
        <begin position="483"/>
        <end position="505"/>
    </location>
</feature>
<dbReference type="InterPro" id="IPR018535">
    <property type="entry name" value="DUF1996"/>
</dbReference>
<protein>
    <recommendedName>
        <fullName evidence="3">DUF1996 domain-containing protein</fullName>
    </recommendedName>
</protein>
<evidence type="ECO:0000313" key="5">
    <source>
        <dbReference type="Proteomes" id="UP000283895"/>
    </source>
</evidence>
<dbReference type="PANTHER" id="PTHR43662">
    <property type="match status" value="1"/>
</dbReference>
<reference evidence="4 5" key="1">
    <citation type="submission" date="2015-09" db="EMBL/GenBank/DDBJ databases">
        <title>Host preference determinants of Valsa canker pathogens revealed by comparative genomics.</title>
        <authorList>
            <person name="Yin Z."/>
            <person name="Huang L."/>
        </authorList>
    </citation>
    <scope>NUCLEOTIDE SEQUENCE [LARGE SCALE GENOMIC DNA]</scope>
    <source>
        <strain evidence="4 5">03-1</strain>
    </source>
</reference>
<keyword evidence="2" id="KW-0732">Signal</keyword>
<name>A0A423VH08_9PEZI</name>
<feature type="compositionally biased region" description="Basic residues" evidence="1">
    <location>
        <begin position="489"/>
        <end position="505"/>
    </location>
</feature>
<dbReference type="PANTHER" id="PTHR43662:SF7">
    <property type="entry name" value="DUF1996 DOMAIN-CONTAINING PROTEIN"/>
    <property type="match status" value="1"/>
</dbReference>
<sequence length="505" mass="53987">MNNKQILAFLSAALLGGQASAFWRMECRGVSGEARLDPLVNPGAIGSHAHEVFGSGGFASTASYESLIDANCTSCAVTEDKSAYWTPIPYFKDDSTGKFEEVKNVGGMLAYYFLNSAPSGNQTIQAFPQGFRMIAGETTRRNYTVGDGDYESPDPPKSEWAGLGQTNQDDLSQRALGFNCLDYTKDAEGSLYRHFMPSKDYIDANCPDGIRFELMFPTCWDGVNLDSDDHKSHVAYPDLVMSGDCPEDFPVRLPGLFFETIWDMGGFSDRKGIFAMSNGDPLGFGYHGDFIMGWDETGSFRLQDAVDTCTNLSGEIQDCPLFTIQDEATQKECKFDLPSELVDDLLEGPLDSLPGGVGIAWGPGPATEAHPEQPSTSVVLPTLTYSAGSTASVNGSYVPGNAFVGVTSTSGTPAASAVPVGDAVKADVGITSAASADSVSATATATSYLTSTNSAGLVIINEVVYEEVITYVTESTTTTVYQEPSAPAVRRRGGHQHRHVHGRAH</sequence>
<dbReference type="EMBL" id="LKEA01000064">
    <property type="protein sequence ID" value="ROV90211.1"/>
    <property type="molecule type" value="Genomic_DNA"/>
</dbReference>
<gene>
    <name evidence="4" type="ORF">VMCG_10258</name>
</gene>
<keyword evidence="5" id="KW-1185">Reference proteome</keyword>
<evidence type="ECO:0000313" key="4">
    <source>
        <dbReference type="EMBL" id="ROV90211.1"/>
    </source>
</evidence>
<feature type="signal peptide" evidence="2">
    <location>
        <begin position="1"/>
        <end position="21"/>
    </location>
</feature>
<dbReference type="Pfam" id="PF09362">
    <property type="entry name" value="DUF1996"/>
    <property type="match status" value="1"/>
</dbReference>
<dbReference type="OrthoDB" id="74764at2759"/>
<dbReference type="Proteomes" id="UP000283895">
    <property type="component" value="Unassembled WGS sequence"/>
</dbReference>
<evidence type="ECO:0000256" key="2">
    <source>
        <dbReference type="SAM" id="SignalP"/>
    </source>
</evidence>
<comment type="caution">
    <text evidence="4">The sequence shown here is derived from an EMBL/GenBank/DDBJ whole genome shotgun (WGS) entry which is preliminary data.</text>
</comment>
<evidence type="ECO:0000259" key="3">
    <source>
        <dbReference type="Pfam" id="PF09362"/>
    </source>
</evidence>
<dbReference type="STRING" id="356882.A0A423VH08"/>
<proteinExistence type="predicted"/>
<evidence type="ECO:0000256" key="1">
    <source>
        <dbReference type="SAM" id="MobiDB-lite"/>
    </source>
</evidence>
<feature type="domain" description="DUF1996" evidence="3">
    <location>
        <begin position="37"/>
        <end position="294"/>
    </location>
</feature>
<feature type="chain" id="PRO_5019458969" description="DUF1996 domain-containing protein" evidence="2">
    <location>
        <begin position="22"/>
        <end position="505"/>
    </location>
</feature>
<accession>A0A423VH08</accession>